<dbReference type="Proteomes" id="UP000823749">
    <property type="component" value="Chromosome 3"/>
</dbReference>
<name>A0AAV6L2D9_9ERIC</name>
<accession>A0AAV6L2D9</accession>
<dbReference type="GO" id="GO:0006355">
    <property type="term" value="P:regulation of DNA-templated transcription"/>
    <property type="evidence" value="ECO:0007669"/>
    <property type="project" value="InterPro"/>
</dbReference>
<protein>
    <submittedName>
        <fullName evidence="1">Uncharacterized protein</fullName>
    </submittedName>
</protein>
<comment type="caution">
    <text evidence="1">The sequence shown here is derived from an EMBL/GenBank/DDBJ whole genome shotgun (WGS) entry which is preliminary data.</text>
</comment>
<gene>
    <name evidence="1" type="ORF">RHGRI_008956</name>
</gene>
<reference evidence="1" key="1">
    <citation type="submission" date="2020-08" db="EMBL/GenBank/DDBJ databases">
        <title>Plant Genome Project.</title>
        <authorList>
            <person name="Zhang R.-G."/>
        </authorList>
    </citation>
    <scope>NUCLEOTIDE SEQUENCE</scope>
    <source>
        <strain evidence="1">WSP0</strain>
        <tissue evidence="1">Leaf</tissue>
    </source>
</reference>
<evidence type="ECO:0000313" key="2">
    <source>
        <dbReference type="Proteomes" id="UP000823749"/>
    </source>
</evidence>
<dbReference type="PANTHER" id="PTHR35133:SF1">
    <property type="entry name" value="PROTEIN EFFECTOR OF TRANSCRIPTION 2-RELATED"/>
    <property type="match status" value="1"/>
</dbReference>
<dbReference type="EMBL" id="JACTNZ010000003">
    <property type="protein sequence ID" value="KAG5559223.1"/>
    <property type="molecule type" value="Genomic_DNA"/>
</dbReference>
<dbReference type="GO" id="GO:0003677">
    <property type="term" value="F:DNA binding"/>
    <property type="evidence" value="ECO:0007669"/>
    <property type="project" value="InterPro"/>
</dbReference>
<evidence type="ECO:0000313" key="1">
    <source>
        <dbReference type="EMBL" id="KAG5559223.1"/>
    </source>
</evidence>
<sequence length="376" mass="42518">MEYQVVSFSSKRLKREDCFHPKHDSLFYEWKVLVGPSDWEDHSLWKGAERYRVQNLPNCYSCPGLYELGLVISGAHSGSKIGNLDPVPFYLGQTGNVRTRLQCYGREGAHLENGDSNGRVNDYVLQQGHGAFSEAFSRAYTIAYRWAPMKNKAEAEKTETRLLNTYDYALNKGNNGVRRLGDVFQKLQGSTSSGAQFLTMANNWMRANECQPMDLIHWLQQCPFGNPKLSSVFETPYSNSTHQSVHTPYEGRRLKVEKGVGSIKACGAMTLEEVHQIYVRLAQRMDPSAVERPSMEGRGVRSTEAKEPPSELCYIDSSSSVCRVIRRVLLSGLLDVILLNGPTQHSDERLQCSWTILMSHFMQFGFPLELESILLT</sequence>
<proteinExistence type="predicted"/>
<keyword evidence="2" id="KW-1185">Reference proteome</keyword>
<dbReference type="InterPro" id="IPR038909">
    <property type="entry name" value="Effector_transcript"/>
</dbReference>
<organism evidence="1 2">
    <name type="scientific">Rhododendron griersonianum</name>
    <dbReference type="NCBI Taxonomy" id="479676"/>
    <lineage>
        <taxon>Eukaryota</taxon>
        <taxon>Viridiplantae</taxon>
        <taxon>Streptophyta</taxon>
        <taxon>Embryophyta</taxon>
        <taxon>Tracheophyta</taxon>
        <taxon>Spermatophyta</taxon>
        <taxon>Magnoliopsida</taxon>
        <taxon>eudicotyledons</taxon>
        <taxon>Gunneridae</taxon>
        <taxon>Pentapetalae</taxon>
        <taxon>asterids</taxon>
        <taxon>Ericales</taxon>
        <taxon>Ericaceae</taxon>
        <taxon>Ericoideae</taxon>
        <taxon>Rhodoreae</taxon>
        <taxon>Rhododendron</taxon>
    </lineage>
</organism>
<dbReference type="AlphaFoldDB" id="A0AAV6L2D9"/>
<dbReference type="Pfam" id="PF19239">
    <property type="entry name" value="GIY_YIG_domain"/>
    <property type="match status" value="1"/>
</dbReference>
<dbReference type="PANTHER" id="PTHR35133">
    <property type="entry name" value="PROTEIN EFFECTOR OF TRANSCRIPTION 2-RELATED"/>
    <property type="match status" value="1"/>
</dbReference>